<evidence type="ECO:0000256" key="15">
    <source>
        <dbReference type="SAM" id="MobiDB-lite"/>
    </source>
</evidence>
<accession>A0A8J6A4E0</accession>
<keyword evidence="5 13" id="KW-0349">Heme</keyword>
<dbReference type="GO" id="GO:0005506">
    <property type="term" value="F:iron ion binding"/>
    <property type="evidence" value="ECO:0007669"/>
    <property type="project" value="InterPro"/>
</dbReference>
<dbReference type="AlphaFoldDB" id="A0A8J6A4E0"/>
<dbReference type="Gene3D" id="1.10.630.10">
    <property type="entry name" value="Cytochrome P450"/>
    <property type="match status" value="2"/>
</dbReference>
<evidence type="ECO:0000256" key="13">
    <source>
        <dbReference type="PIRSR" id="PIRSR602401-1"/>
    </source>
</evidence>
<evidence type="ECO:0000256" key="14">
    <source>
        <dbReference type="RuleBase" id="RU000461"/>
    </source>
</evidence>
<evidence type="ECO:0000256" key="6">
    <source>
        <dbReference type="ARBA" id="ARBA00022723"/>
    </source>
</evidence>
<evidence type="ECO:0000256" key="11">
    <source>
        <dbReference type="ARBA" id="ARBA00023033"/>
    </source>
</evidence>
<evidence type="ECO:0000313" key="18">
    <source>
        <dbReference type="Proteomes" id="UP000700334"/>
    </source>
</evidence>
<evidence type="ECO:0000256" key="16">
    <source>
        <dbReference type="SAM" id="SignalP"/>
    </source>
</evidence>
<keyword evidence="10 13" id="KW-0408">Iron</keyword>
<evidence type="ECO:0000256" key="3">
    <source>
        <dbReference type="ARBA" id="ARBA00004406"/>
    </source>
</evidence>
<dbReference type="OrthoDB" id="1103324at2759"/>
<gene>
    <name evidence="17" type="ORF">J0S82_006948</name>
</gene>
<feature type="compositionally biased region" description="Basic and acidic residues" evidence="15">
    <location>
        <begin position="432"/>
        <end position="451"/>
    </location>
</feature>
<evidence type="ECO:0000256" key="9">
    <source>
        <dbReference type="ARBA" id="ARBA00023002"/>
    </source>
</evidence>
<dbReference type="PRINTS" id="PR00463">
    <property type="entry name" value="EP450I"/>
</dbReference>
<reference evidence="17" key="1">
    <citation type="journal article" date="2021" name="Evol. Appl.">
        <title>The genome of the Pyrenean desman and the effects of bottlenecks and inbreeding on the genomic landscape of an endangered species.</title>
        <authorList>
            <person name="Escoda L."/>
            <person name="Castresana J."/>
        </authorList>
    </citation>
    <scope>NUCLEOTIDE SEQUENCE</scope>
    <source>
        <strain evidence="17">IBE-C5619</strain>
    </source>
</reference>
<keyword evidence="16" id="KW-0732">Signal</keyword>
<comment type="cofactor">
    <cofactor evidence="1 13">
        <name>heme</name>
        <dbReference type="ChEBI" id="CHEBI:30413"/>
    </cofactor>
</comment>
<feature type="binding site" description="axial binding residue" evidence="13">
    <location>
        <position position="374"/>
    </location>
    <ligand>
        <name>heme</name>
        <dbReference type="ChEBI" id="CHEBI:30413"/>
    </ligand>
    <ligandPart>
        <name>Fe</name>
        <dbReference type="ChEBI" id="CHEBI:18248"/>
    </ligandPart>
</feature>
<evidence type="ECO:0000256" key="2">
    <source>
        <dbReference type="ARBA" id="ARBA00004174"/>
    </source>
</evidence>
<feature type="region of interest" description="Disordered" evidence="15">
    <location>
        <begin position="428"/>
        <end position="451"/>
    </location>
</feature>
<dbReference type="Proteomes" id="UP000700334">
    <property type="component" value="Unassembled WGS sequence"/>
</dbReference>
<evidence type="ECO:0000256" key="1">
    <source>
        <dbReference type="ARBA" id="ARBA00001971"/>
    </source>
</evidence>
<dbReference type="PANTHER" id="PTHR24300">
    <property type="entry name" value="CYTOCHROME P450 508A4-RELATED"/>
    <property type="match status" value="1"/>
</dbReference>
<keyword evidence="6 13" id="KW-0479">Metal-binding</keyword>
<evidence type="ECO:0000256" key="12">
    <source>
        <dbReference type="ARBA" id="ARBA00023136"/>
    </source>
</evidence>
<evidence type="ECO:0000256" key="7">
    <source>
        <dbReference type="ARBA" id="ARBA00022824"/>
    </source>
</evidence>
<dbReference type="InterPro" id="IPR001128">
    <property type="entry name" value="Cyt_P450"/>
</dbReference>
<dbReference type="InterPro" id="IPR017972">
    <property type="entry name" value="Cyt_P450_CS"/>
</dbReference>
<evidence type="ECO:0000256" key="8">
    <source>
        <dbReference type="ARBA" id="ARBA00022848"/>
    </source>
</evidence>
<dbReference type="FunFam" id="1.10.630.10:FF:000238">
    <property type="entry name" value="Cytochrome P450 2A6"/>
    <property type="match status" value="2"/>
</dbReference>
<dbReference type="GO" id="GO:0005789">
    <property type="term" value="C:endoplasmic reticulum membrane"/>
    <property type="evidence" value="ECO:0007669"/>
    <property type="project" value="UniProtKB-SubCell"/>
</dbReference>
<dbReference type="GO" id="GO:0008392">
    <property type="term" value="F:arachidonate epoxygenase activity"/>
    <property type="evidence" value="ECO:0007669"/>
    <property type="project" value="TreeGrafter"/>
</dbReference>
<dbReference type="GO" id="GO:0006805">
    <property type="term" value="P:xenobiotic metabolic process"/>
    <property type="evidence" value="ECO:0007669"/>
    <property type="project" value="TreeGrafter"/>
</dbReference>
<keyword evidence="8" id="KW-0492">Microsome</keyword>
<evidence type="ECO:0000256" key="5">
    <source>
        <dbReference type="ARBA" id="ARBA00022617"/>
    </source>
</evidence>
<keyword evidence="18" id="KW-1185">Reference proteome</keyword>
<dbReference type="GO" id="GO:0020037">
    <property type="term" value="F:heme binding"/>
    <property type="evidence" value="ECO:0007669"/>
    <property type="project" value="InterPro"/>
</dbReference>
<dbReference type="PRINTS" id="PR00385">
    <property type="entry name" value="P450"/>
</dbReference>
<name>A0A8J6A4E0_GALPY</name>
<organism evidence="17 18">
    <name type="scientific">Galemys pyrenaicus</name>
    <name type="common">Iberian desman</name>
    <name type="synonym">Pyrenean desman</name>
    <dbReference type="NCBI Taxonomy" id="202257"/>
    <lineage>
        <taxon>Eukaryota</taxon>
        <taxon>Metazoa</taxon>
        <taxon>Chordata</taxon>
        <taxon>Craniata</taxon>
        <taxon>Vertebrata</taxon>
        <taxon>Euteleostomi</taxon>
        <taxon>Mammalia</taxon>
        <taxon>Eutheria</taxon>
        <taxon>Laurasiatheria</taxon>
        <taxon>Eulipotyphla</taxon>
        <taxon>Talpidae</taxon>
        <taxon>Galemys</taxon>
    </lineage>
</organism>
<dbReference type="InterPro" id="IPR002401">
    <property type="entry name" value="Cyt_P450_E_grp-I"/>
</dbReference>
<keyword evidence="7" id="KW-0256">Endoplasmic reticulum</keyword>
<comment type="similarity">
    <text evidence="4 14">Belongs to the cytochrome P450 family.</text>
</comment>
<evidence type="ECO:0000313" key="17">
    <source>
        <dbReference type="EMBL" id="KAG8511380.1"/>
    </source>
</evidence>
<proteinExistence type="inferred from homology"/>
<dbReference type="SUPFAM" id="SSF48264">
    <property type="entry name" value="Cytochrome P450"/>
    <property type="match status" value="1"/>
</dbReference>
<keyword evidence="9 14" id="KW-0560">Oxidoreductase</keyword>
<comment type="subcellular location">
    <subcellularLocation>
        <location evidence="3">Endoplasmic reticulum membrane</location>
        <topology evidence="3">Peripheral membrane protein</topology>
    </subcellularLocation>
    <subcellularLocation>
        <location evidence="2">Microsome membrane</location>
        <topology evidence="2">Peripheral membrane protein</topology>
    </subcellularLocation>
</comment>
<feature type="chain" id="PRO_5035220795" evidence="16">
    <location>
        <begin position="20"/>
        <end position="451"/>
    </location>
</feature>
<protein>
    <submittedName>
        <fullName evidence="17">Cytochrome P450 2B11</fullName>
    </submittedName>
</protein>
<dbReference type="InterPro" id="IPR036396">
    <property type="entry name" value="Cyt_P450_sf"/>
</dbReference>
<dbReference type="InterPro" id="IPR050182">
    <property type="entry name" value="Cytochrome_P450_fam2"/>
</dbReference>
<dbReference type="Pfam" id="PF00067">
    <property type="entry name" value="p450"/>
    <property type="match status" value="2"/>
</dbReference>
<dbReference type="EMBL" id="JAGFMF010011834">
    <property type="protein sequence ID" value="KAG8511380.1"/>
    <property type="molecule type" value="Genomic_DNA"/>
</dbReference>
<feature type="signal peptide" evidence="16">
    <location>
        <begin position="1"/>
        <end position="19"/>
    </location>
</feature>
<evidence type="ECO:0000256" key="4">
    <source>
        <dbReference type="ARBA" id="ARBA00010617"/>
    </source>
</evidence>
<sequence>MLSAVFLLIVLLGLLLLWGQPKSRSHLPPGPWPLPFLGNIFQIDYTGLLKSFQVLREKYGDIFTLYLGSQPAVILCGYKAVREALVDQAEAFSGRGPIAIVDPIFEGTGILFANGKSCKELRRFTLTTMKDFGMGKRSIEERIRKEAQCLVEELRKSQGAYLDPTFLFHSIMANVICSIVFGERFSYQDPRFLMLLHLLSEAFTITSSFYSQEHLNPETVFHEKNFVHTVLLLFFAGTETSSTTLRYGLLILMKHPDILEKVQEEIDRVIGPHRLPALEDRAKMPYTDAVIHEIQRFSSITPLGIPHCVTKDTYFRGYHLPKGTTVYTVMDSILRDPHHFEKPDVFYPGHFLDANGNLRKREAFIPFSMGKRLCVGESLARAELFLFLTMILQNFSLRSPKTPEEIDLTPKECGLGKLPPAFQLCFLPRQGGGDRRPKPSESLQRECGKAS</sequence>
<evidence type="ECO:0000256" key="10">
    <source>
        <dbReference type="ARBA" id="ARBA00023004"/>
    </source>
</evidence>
<dbReference type="PANTHER" id="PTHR24300:SF339">
    <property type="entry name" value="CYTOCHROME P450 FAMILY 2 SUBFAMILY B MEMBER 39"/>
    <property type="match status" value="1"/>
</dbReference>
<keyword evidence="11 14" id="KW-0503">Monooxygenase</keyword>
<dbReference type="PROSITE" id="PS00086">
    <property type="entry name" value="CYTOCHROME_P450"/>
    <property type="match status" value="1"/>
</dbReference>
<comment type="caution">
    <text evidence="17">The sequence shown here is derived from an EMBL/GenBank/DDBJ whole genome shotgun (WGS) entry which is preliminary data.</text>
</comment>
<keyword evidence="12" id="KW-0472">Membrane</keyword>
<dbReference type="GO" id="GO:0019373">
    <property type="term" value="P:epoxygenase P450 pathway"/>
    <property type="evidence" value="ECO:0007669"/>
    <property type="project" value="TreeGrafter"/>
</dbReference>
<dbReference type="GO" id="GO:0016712">
    <property type="term" value="F:oxidoreductase activity, acting on paired donors, with incorporation or reduction of molecular oxygen, reduced flavin or flavoprotein as one donor, and incorporation of one atom of oxygen"/>
    <property type="evidence" value="ECO:0007669"/>
    <property type="project" value="TreeGrafter"/>
</dbReference>